<gene>
    <name evidence="3" type="ordered locus">Fleli_3159</name>
</gene>
<dbReference type="RefSeq" id="WP_014798926.1">
    <property type="nucleotide sequence ID" value="NC_018018.1"/>
</dbReference>
<dbReference type="SUPFAM" id="SSF52540">
    <property type="entry name" value="P-loop containing nucleoside triphosphate hydrolases"/>
    <property type="match status" value="1"/>
</dbReference>
<proteinExistence type="predicted"/>
<name>I4ANG0_BERLS</name>
<protein>
    <submittedName>
        <fullName evidence="3">ATPase family protein associated with various cellular activities (AAA)</fullName>
    </submittedName>
</protein>
<accession>I4ANG0</accession>
<dbReference type="KEGG" id="fli:Fleli_3159"/>
<feature type="compositionally biased region" description="Polar residues" evidence="1">
    <location>
        <begin position="19"/>
        <end position="34"/>
    </location>
</feature>
<dbReference type="InterPro" id="IPR027417">
    <property type="entry name" value="P-loop_NTPase"/>
</dbReference>
<dbReference type="Proteomes" id="UP000006054">
    <property type="component" value="Chromosome"/>
</dbReference>
<feature type="region of interest" description="Disordered" evidence="1">
    <location>
        <begin position="1"/>
        <end position="34"/>
    </location>
</feature>
<evidence type="ECO:0000256" key="1">
    <source>
        <dbReference type="SAM" id="MobiDB-lite"/>
    </source>
</evidence>
<reference evidence="4" key="1">
    <citation type="submission" date="2012-06" db="EMBL/GenBank/DDBJ databases">
        <title>The complete genome of Flexibacter litoralis DSM 6794.</title>
        <authorList>
            <person name="Lucas S."/>
            <person name="Copeland A."/>
            <person name="Lapidus A."/>
            <person name="Glavina del Rio T."/>
            <person name="Dalin E."/>
            <person name="Tice H."/>
            <person name="Bruce D."/>
            <person name="Goodwin L."/>
            <person name="Pitluck S."/>
            <person name="Peters L."/>
            <person name="Ovchinnikova G."/>
            <person name="Lu M."/>
            <person name="Kyrpides N."/>
            <person name="Mavromatis K."/>
            <person name="Ivanova N."/>
            <person name="Brettin T."/>
            <person name="Detter J.C."/>
            <person name="Han C."/>
            <person name="Larimer F."/>
            <person name="Land M."/>
            <person name="Hauser L."/>
            <person name="Markowitz V."/>
            <person name="Cheng J.-F."/>
            <person name="Hugenholtz P."/>
            <person name="Woyke T."/>
            <person name="Wu D."/>
            <person name="Spring S."/>
            <person name="Lang E."/>
            <person name="Kopitz M."/>
            <person name="Brambilla E."/>
            <person name="Klenk H.-P."/>
            <person name="Eisen J.A."/>
        </authorList>
    </citation>
    <scope>NUCLEOTIDE SEQUENCE [LARGE SCALE GENOMIC DNA]</scope>
    <source>
        <strain evidence="4">ATCC 23117 / DSM 6794 / NBRC 15988 / NCIMB 1366 / Sio-4</strain>
    </source>
</reference>
<dbReference type="Pfam" id="PF00004">
    <property type="entry name" value="AAA"/>
    <property type="match status" value="1"/>
</dbReference>
<dbReference type="GO" id="GO:0016887">
    <property type="term" value="F:ATP hydrolysis activity"/>
    <property type="evidence" value="ECO:0007669"/>
    <property type="project" value="InterPro"/>
</dbReference>
<evidence type="ECO:0000313" key="3">
    <source>
        <dbReference type="EMBL" id="AFM05495.1"/>
    </source>
</evidence>
<organism evidence="3 4">
    <name type="scientific">Bernardetia litoralis (strain ATCC 23117 / DSM 6794 / NBRC 15988 / NCIMB 1366 / Fx l1 / Sio-4)</name>
    <name type="common">Flexibacter litoralis</name>
    <dbReference type="NCBI Taxonomy" id="880071"/>
    <lineage>
        <taxon>Bacteria</taxon>
        <taxon>Pseudomonadati</taxon>
        <taxon>Bacteroidota</taxon>
        <taxon>Cytophagia</taxon>
        <taxon>Cytophagales</taxon>
        <taxon>Bernardetiaceae</taxon>
        <taxon>Bernardetia</taxon>
    </lineage>
</organism>
<dbReference type="Gene3D" id="3.40.50.300">
    <property type="entry name" value="P-loop containing nucleotide triphosphate hydrolases"/>
    <property type="match status" value="1"/>
</dbReference>
<feature type="domain" description="ATPase AAA-type core" evidence="2">
    <location>
        <begin position="234"/>
        <end position="353"/>
    </location>
</feature>
<dbReference type="GO" id="GO:0005524">
    <property type="term" value="F:ATP binding"/>
    <property type="evidence" value="ECO:0007669"/>
    <property type="project" value="InterPro"/>
</dbReference>
<evidence type="ECO:0000259" key="2">
    <source>
        <dbReference type="Pfam" id="PF00004"/>
    </source>
</evidence>
<feature type="compositionally biased region" description="Low complexity" evidence="1">
    <location>
        <begin position="1"/>
        <end position="10"/>
    </location>
</feature>
<dbReference type="EMBL" id="CP003345">
    <property type="protein sequence ID" value="AFM05495.1"/>
    <property type="molecule type" value="Genomic_DNA"/>
</dbReference>
<dbReference type="AlphaFoldDB" id="I4ANG0"/>
<dbReference type="InterPro" id="IPR003959">
    <property type="entry name" value="ATPase_AAA_core"/>
</dbReference>
<dbReference type="STRING" id="880071.Fleli_3159"/>
<sequence length="409" mass="47506">MHNTNRNSNSNDRRVKNMSEGNNQLQKGKMNQETNPYLGKYNVFGDGYFSEDYYLLNRHNQKLIDFNVRDYFESNQLVSLNQFLKIIEENNYNSVSMYRRNTTYNKKESRYSIDWYLLLDDESIIINITYDAVQKLDDVIFRFDMITAIENTPIEKLEKLFELATKCIIETKESDKRYINIVGNTPRIGLTLRKHQIKPPAIPDLDLYYGDKFEEKHDVLVTEINKKNNSGLFIFHGVTGSGKTNYIRYLISKAKPEIEFIFYPITLLREITSPDLITFLSDYQDAVLIIEESEDSVQARDLFNTDKSSIANLLNVSDGLLSDVLNLKIICTFNTDIKNLDKALLREGRLSGIHRFEALPIENANKIAKLNNIEREFKEPATLAQIYNVPLNEDFSDFSVRQKKIGFGK</sequence>
<keyword evidence="4" id="KW-1185">Reference proteome</keyword>
<evidence type="ECO:0000313" key="4">
    <source>
        <dbReference type="Proteomes" id="UP000006054"/>
    </source>
</evidence>
<dbReference type="eggNOG" id="COG0464">
    <property type="taxonomic scope" value="Bacteria"/>
</dbReference>
<dbReference type="HOGENOM" id="CLU_061748_0_0_10"/>